<gene>
    <name evidence="1" type="ORF">PHAMO_80168</name>
</gene>
<dbReference type="Proteomes" id="UP000004169">
    <property type="component" value="Unassembled WGS sequence"/>
</dbReference>
<reference evidence="1 2" key="1">
    <citation type="journal article" date="2012" name="J. Bacteriol.">
        <title>Draft Genome Sequence of the Purple Photosynthetic Bacterium Phaeospirillum molischianum DSM120, a Particularly Versatile Bacterium.</title>
        <authorList>
            <person name="Duquesne K."/>
            <person name="Prima V."/>
            <person name="Ji B."/>
            <person name="Rouy Z."/>
            <person name="Medigue C."/>
            <person name="Talla E."/>
            <person name="Sturgis J.N."/>
        </authorList>
    </citation>
    <scope>NUCLEOTIDE SEQUENCE [LARGE SCALE GENOMIC DNA]</scope>
    <source>
        <strain evidence="2">DSM120</strain>
    </source>
</reference>
<accession>H8FYD9</accession>
<proteinExistence type="predicted"/>
<dbReference type="AlphaFoldDB" id="H8FYD9"/>
<sequence length="106" mass="11880">MSADLNHELIKLVTAKMTAGQKARLAERANAPAVHFGPGTEAWQKAQTQLARRVGNLALFRMERPLTLDMRQAAAVRRKIDQAIEHLRIAERLMQTAHEEAKSRNG</sequence>
<comment type="caution">
    <text evidence="1">The sequence shown here is derived from an EMBL/GenBank/DDBJ whole genome shotgun (WGS) entry which is preliminary data.</text>
</comment>
<dbReference type="EMBL" id="CAHP01000060">
    <property type="protein sequence ID" value="CCG43377.1"/>
    <property type="molecule type" value="Genomic_DNA"/>
</dbReference>
<dbReference type="STRING" id="1150626.PHAMO_80168"/>
<keyword evidence="2" id="KW-1185">Reference proteome</keyword>
<evidence type="ECO:0000313" key="1">
    <source>
        <dbReference type="EMBL" id="CCG43377.1"/>
    </source>
</evidence>
<protein>
    <submittedName>
        <fullName evidence="1">Uncharacterized protein</fullName>
    </submittedName>
</protein>
<dbReference type="RefSeq" id="WP_002731475.1">
    <property type="nucleotide sequence ID" value="NZ_CAHP01000060.1"/>
</dbReference>
<organism evidence="1 2">
    <name type="scientific">Magnetospirillum molischianum DSM 120</name>
    <dbReference type="NCBI Taxonomy" id="1150626"/>
    <lineage>
        <taxon>Bacteria</taxon>
        <taxon>Pseudomonadati</taxon>
        <taxon>Pseudomonadota</taxon>
        <taxon>Alphaproteobacteria</taxon>
        <taxon>Rhodospirillales</taxon>
        <taxon>Rhodospirillaceae</taxon>
        <taxon>Magnetospirillum</taxon>
    </lineage>
</organism>
<name>H8FYD9_MAGML</name>
<evidence type="ECO:0000313" key="2">
    <source>
        <dbReference type="Proteomes" id="UP000004169"/>
    </source>
</evidence>